<dbReference type="InterPro" id="IPR016039">
    <property type="entry name" value="Thiolase-like"/>
</dbReference>
<dbReference type="Proteomes" id="UP000246744">
    <property type="component" value="Unassembled WGS sequence"/>
</dbReference>
<evidence type="ECO:0000256" key="2">
    <source>
        <dbReference type="ARBA" id="ARBA00023315"/>
    </source>
</evidence>
<feature type="domain" description="Beta-ketoacyl-[acyl-carrier-protein] synthase III N-terminal" evidence="4">
    <location>
        <begin position="121"/>
        <end position="195"/>
    </location>
</feature>
<dbReference type="PANTHER" id="PTHR34069:SF2">
    <property type="entry name" value="BETA-KETOACYL-[ACYL-CARRIER-PROTEIN] SYNTHASE III"/>
    <property type="match status" value="1"/>
</dbReference>
<dbReference type="GO" id="GO:0004315">
    <property type="term" value="F:3-oxoacyl-[acyl-carrier-protein] synthase activity"/>
    <property type="evidence" value="ECO:0007669"/>
    <property type="project" value="InterPro"/>
</dbReference>
<reference evidence="5 6" key="1">
    <citation type="submission" date="2018-05" db="EMBL/GenBank/DDBJ databases">
        <title>Genomic Encyclopedia of Type Strains, Phase IV (KMG-IV): sequencing the most valuable type-strain genomes for metagenomic binning, comparative biology and taxonomic classification.</title>
        <authorList>
            <person name="Goeker M."/>
        </authorList>
    </citation>
    <scope>NUCLEOTIDE SEQUENCE [LARGE SCALE GENOMIC DNA]</scope>
    <source>
        <strain evidence="5 6">DSM 19579</strain>
    </source>
</reference>
<comment type="caution">
    <text evidence="5">The sequence shown here is derived from an EMBL/GenBank/DDBJ whole genome shotgun (WGS) entry which is preliminary data.</text>
</comment>
<evidence type="ECO:0000313" key="6">
    <source>
        <dbReference type="Proteomes" id="UP000246744"/>
    </source>
</evidence>
<dbReference type="GO" id="GO:0044550">
    <property type="term" value="P:secondary metabolite biosynthetic process"/>
    <property type="evidence" value="ECO:0007669"/>
    <property type="project" value="TreeGrafter"/>
</dbReference>
<dbReference type="Pfam" id="PF08545">
    <property type="entry name" value="ACP_syn_III"/>
    <property type="match status" value="1"/>
</dbReference>
<dbReference type="EMBL" id="QGTS01000001">
    <property type="protein sequence ID" value="PWW12881.1"/>
    <property type="molecule type" value="Genomic_DNA"/>
</dbReference>
<protein>
    <submittedName>
        <fullName evidence="5">3-oxoacyl-[acyl-carrier-protein] synthase-3</fullName>
    </submittedName>
</protein>
<dbReference type="InterPro" id="IPR013747">
    <property type="entry name" value="ACP_syn_III_C"/>
</dbReference>
<organism evidence="5 6">
    <name type="scientific">Mangrovibacter plantisponsor</name>
    <dbReference type="NCBI Taxonomy" id="451513"/>
    <lineage>
        <taxon>Bacteria</taxon>
        <taxon>Pseudomonadati</taxon>
        <taxon>Pseudomonadota</taxon>
        <taxon>Gammaproteobacteria</taxon>
        <taxon>Enterobacterales</taxon>
        <taxon>Enterobacteriaceae</taxon>
        <taxon>Mangrovibacter</taxon>
    </lineage>
</organism>
<gene>
    <name evidence="5" type="ORF">DES37_101458</name>
</gene>
<evidence type="ECO:0000313" key="5">
    <source>
        <dbReference type="EMBL" id="PWW12881.1"/>
    </source>
</evidence>
<dbReference type="Gene3D" id="3.40.47.10">
    <property type="match status" value="1"/>
</dbReference>
<dbReference type="SUPFAM" id="SSF53901">
    <property type="entry name" value="Thiolase-like"/>
    <property type="match status" value="1"/>
</dbReference>
<evidence type="ECO:0000256" key="1">
    <source>
        <dbReference type="ARBA" id="ARBA00022679"/>
    </source>
</evidence>
<feature type="domain" description="Beta-ketoacyl-[acyl-carrier-protein] synthase III C-terminal" evidence="3">
    <location>
        <begin position="250"/>
        <end position="337"/>
    </location>
</feature>
<keyword evidence="1" id="KW-0808">Transferase</keyword>
<keyword evidence="6" id="KW-1185">Reference proteome</keyword>
<dbReference type="PANTHER" id="PTHR34069">
    <property type="entry name" value="3-OXOACYL-[ACYL-CARRIER-PROTEIN] SYNTHASE 3"/>
    <property type="match status" value="1"/>
</dbReference>
<sequence>MVGLMENVSFTAPRAALKIIATGVALPETCVTSRELDNRLGKRPGYVEKRAGIARRYHAGAQESQAELGARALHDALAHAGLPAESVDLVICASAIAVQALPCTAVHIMKAARLSAGVAGFDVNSSCVSFIAALDVAAGLLNTGAYRCIAIVSSDLASRGIDWSHEEASLIFGDGAACAIVEKGDGRSGIIASLAETYPAGSALCEIRAGGTRCNPRTGMEDADFLFHMQGKALFRQAASLIEGYFARLLARSGMTLADIATLVPHQASHLALEHMRKRLNVPETVLVDIYRDYGNQVSASIPTALHEAMISGRCIPGKPLMLMGTAAGLTFAGMVLLP</sequence>
<evidence type="ECO:0000259" key="3">
    <source>
        <dbReference type="Pfam" id="PF08541"/>
    </source>
</evidence>
<dbReference type="AlphaFoldDB" id="A0A317Q8H2"/>
<proteinExistence type="predicted"/>
<name>A0A317Q8H2_9ENTR</name>
<dbReference type="Pfam" id="PF08541">
    <property type="entry name" value="ACP_syn_III_C"/>
    <property type="match status" value="1"/>
</dbReference>
<evidence type="ECO:0000259" key="4">
    <source>
        <dbReference type="Pfam" id="PF08545"/>
    </source>
</evidence>
<dbReference type="GO" id="GO:0006633">
    <property type="term" value="P:fatty acid biosynthetic process"/>
    <property type="evidence" value="ECO:0007669"/>
    <property type="project" value="InterPro"/>
</dbReference>
<accession>A0A317Q8H2</accession>
<keyword evidence="2" id="KW-0012">Acyltransferase</keyword>
<dbReference type="InterPro" id="IPR013751">
    <property type="entry name" value="ACP_syn_III_N"/>
</dbReference>
<dbReference type="CDD" id="cd00830">
    <property type="entry name" value="KAS_III"/>
    <property type="match status" value="1"/>
</dbReference>